<dbReference type="EMBL" id="CP008876">
    <property type="protein sequence ID" value="AIF65893.1"/>
    <property type="molecule type" value="Genomic_DNA"/>
</dbReference>
<evidence type="ECO:0000256" key="10">
    <source>
        <dbReference type="PIRSR" id="PIRSR602481-2"/>
    </source>
</evidence>
<dbReference type="GO" id="GO:0008270">
    <property type="term" value="F:zinc ion binding"/>
    <property type="evidence" value="ECO:0007669"/>
    <property type="project" value="TreeGrafter"/>
</dbReference>
<evidence type="ECO:0000256" key="6">
    <source>
        <dbReference type="ARBA" id="ARBA00023015"/>
    </source>
</evidence>
<dbReference type="Gene3D" id="3.30.1490.190">
    <property type="match status" value="1"/>
</dbReference>
<feature type="binding site" evidence="10">
    <location>
        <position position="125"/>
    </location>
    <ligand>
        <name>Fe cation</name>
        <dbReference type="ChEBI" id="CHEBI:24875"/>
    </ligand>
</feature>
<evidence type="ECO:0000256" key="1">
    <source>
        <dbReference type="ARBA" id="ARBA00004496"/>
    </source>
</evidence>
<keyword evidence="9" id="KW-0479">Metal-binding</keyword>
<feature type="binding site" evidence="9">
    <location>
        <position position="136"/>
    </location>
    <ligand>
        <name>Zn(2+)</name>
        <dbReference type="ChEBI" id="CHEBI:29105"/>
    </ligand>
</feature>
<feature type="binding site" evidence="10">
    <location>
        <position position="110"/>
    </location>
    <ligand>
        <name>Fe cation</name>
        <dbReference type="ChEBI" id="CHEBI:24875"/>
    </ligand>
</feature>
<organism evidence="11 12">
    <name type="scientific">Terribacillus saccharophilus</name>
    <dbReference type="NCBI Taxonomy" id="361277"/>
    <lineage>
        <taxon>Bacteria</taxon>
        <taxon>Bacillati</taxon>
        <taxon>Bacillota</taxon>
        <taxon>Bacilli</taxon>
        <taxon>Bacillales</taxon>
        <taxon>Bacillaceae</taxon>
        <taxon>Terribacillus</taxon>
    </lineage>
</organism>
<dbReference type="Gene3D" id="1.10.10.10">
    <property type="entry name" value="Winged helix-like DNA-binding domain superfamily/Winged helix DNA-binding domain"/>
    <property type="match status" value="1"/>
</dbReference>
<sequence>MNRKKALEILKKNGYRQTVQRDKLLQIFERNSDYTAAIVVWKEFNLKFAGASYNTLYRNLYTMVEIGILEMTTIDGLKHFRFLCNVEGYDHHFICKKCGLTKAIEVCLLENIRSVLPKDYTIDNHRFEVYGMCPTCK</sequence>
<dbReference type="CDD" id="cd07153">
    <property type="entry name" value="Fur_like"/>
    <property type="match status" value="1"/>
</dbReference>
<dbReference type="InterPro" id="IPR002481">
    <property type="entry name" value="FUR"/>
</dbReference>
<feature type="binding site" evidence="9">
    <location>
        <position position="95"/>
    </location>
    <ligand>
        <name>Zn(2+)</name>
        <dbReference type="ChEBI" id="CHEBI:29105"/>
    </ligand>
</feature>
<comment type="similarity">
    <text evidence="2">Belongs to the Fur family.</text>
</comment>
<protein>
    <recommendedName>
        <fullName evidence="13">Fur family transcriptional regulator</fullName>
    </recommendedName>
</protein>
<dbReference type="GO" id="GO:0000976">
    <property type="term" value="F:transcription cis-regulatory region binding"/>
    <property type="evidence" value="ECO:0007669"/>
    <property type="project" value="TreeGrafter"/>
</dbReference>
<evidence type="ECO:0000256" key="8">
    <source>
        <dbReference type="ARBA" id="ARBA00023163"/>
    </source>
</evidence>
<dbReference type="HOGENOM" id="CLU_096072_5_0_9"/>
<dbReference type="SUPFAM" id="SSF46785">
    <property type="entry name" value="Winged helix' DNA-binding domain"/>
    <property type="match status" value="1"/>
</dbReference>
<dbReference type="InterPro" id="IPR043135">
    <property type="entry name" value="Fur_C"/>
</dbReference>
<gene>
    <name evidence="11" type="ORF">GZ22_04105</name>
</gene>
<evidence type="ECO:0000256" key="3">
    <source>
        <dbReference type="ARBA" id="ARBA00022490"/>
    </source>
</evidence>
<name>A0A075LNA9_9BACI</name>
<evidence type="ECO:0008006" key="13">
    <source>
        <dbReference type="Google" id="ProtNLM"/>
    </source>
</evidence>
<dbReference type="GO" id="GO:0003700">
    <property type="term" value="F:DNA-binding transcription factor activity"/>
    <property type="evidence" value="ECO:0007669"/>
    <property type="project" value="InterPro"/>
</dbReference>
<evidence type="ECO:0000313" key="12">
    <source>
        <dbReference type="Proteomes" id="UP000027980"/>
    </source>
</evidence>
<evidence type="ECO:0000256" key="9">
    <source>
        <dbReference type="PIRSR" id="PIRSR602481-1"/>
    </source>
</evidence>
<dbReference type="Pfam" id="PF01475">
    <property type="entry name" value="FUR"/>
    <property type="match status" value="1"/>
</dbReference>
<comment type="cofactor">
    <cofactor evidence="10">
        <name>Mn(2+)</name>
        <dbReference type="ChEBI" id="CHEBI:29035"/>
    </cofactor>
    <cofactor evidence="10">
        <name>Fe(2+)</name>
        <dbReference type="ChEBI" id="CHEBI:29033"/>
    </cofactor>
    <text evidence="10">Binds 1 Mn(2+) or Fe(2+) ion per subunit.</text>
</comment>
<dbReference type="GeneID" id="34221827"/>
<dbReference type="PANTHER" id="PTHR33202:SF1">
    <property type="entry name" value="FERRIC UPTAKE REGULATION PROTEIN"/>
    <property type="match status" value="1"/>
</dbReference>
<dbReference type="RefSeq" id="WP_038558888.1">
    <property type="nucleotide sequence ID" value="NZ_CP008876.1"/>
</dbReference>
<evidence type="ECO:0000313" key="11">
    <source>
        <dbReference type="EMBL" id="AIF65893.1"/>
    </source>
</evidence>
<keyword evidence="6" id="KW-0805">Transcription regulation</keyword>
<dbReference type="InterPro" id="IPR036388">
    <property type="entry name" value="WH-like_DNA-bd_sf"/>
</dbReference>
<comment type="subcellular location">
    <subcellularLocation>
        <location evidence="1">Cytoplasm</location>
    </subcellularLocation>
</comment>
<feature type="binding site" evidence="9">
    <location>
        <position position="98"/>
    </location>
    <ligand>
        <name>Zn(2+)</name>
        <dbReference type="ChEBI" id="CHEBI:29105"/>
    </ligand>
</feature>
<evidence type="ECO:0000256" key="5">
    <source>
        <dbReference type="ARBA" id="ARBA00022833"/>
    </source>
</evidence>
<dbReference type="KEGG" id="tap:GZ22_04105"/>
<evidence type="ECO:0000256" key="7">
    <source>
        <dbReference type="ARBA" id="ARBA00023125"/>
    </source>
</evidence>
<dbReference type="AlphaFoldDB" id="A0A075LNA9"/>
<dbReference type="GO" id="GO:0045892">
    <property type="term" value="P:negative regulation of DNA-templated transcription"/>
    <property type="evidence" value="ECO:0007669"/>
    <property type="project" value="TreeGrafter"/>
</dbReference>
<comment type="cofactor">
    <cofactor evidence="9">
        <name>Zn(2+)</name>
        <dbReference type="ChEBI" id="CHEBI:29105"/>
    </cofactor>
    <text evidence="9">Binds 1 zinc ion per subunit.</text>
</comment>
<evidence type="ECO:0000256" key="2">
    <source>
        <dbReference type="ARBA" id="ARBA00007957"/>
    </source>
</evidence>
<keyword evidence="5 9" id="KW-0862">Zinc</keyword>
<dbReference type="Proteomes" id="UP000027980">
    <property type="component" value="Chromosome"/>
</dbReference>
<accession>A0A075LNA9</accession>
<keyword evidence="8" id="KW-0804">Transcription</keyword>
<evidence type="ECO:0000256" key="4">
    <source>
        <dbReference type="ARBA" id="ARBA00022491"/>
    </source>
</evidence>
<dbReference type="InterPro" id="IPR036390">
    <property type="entry name" value="WH_DNA-bd_sf"/>
</dbReference>
<proteinExistence type="inferred from homology"/>
<feature type="binding site" evidence="9">
    <location>
        <position position="133"/>
    </location>
    <ligand>
        <name>Zn(2+)</name>
        <dbReference type="ChEBI" id="CHEBI:29105"/>
    </ligand>
</feature>
<keyword evidence="10" id="KW-0408">Iron</keyword>
<dbReference type="OrthoDB" id="8659436at2"/>
<dbReference type="GO" id="GO:0005737">
    <property type="term" value="C:cytoplasm"/>
    <property type="evidence" value="ECO:0007669"/>
    <property type="project" value="UniProtKB-SubCell"/>
</dbReference>
<dbReference type="PANTHER" id="PTHR33202">
    <property type="entry name" value="ZINC UPTAKE REGULATION PROTEIN"/>
    <property type="match status" value="1"/>
</dbReference>
<keyword evidence="7" id="KW-0238">DNA-binding</keyword>
<reference evidence="11 12" key="1">
    <citation type="submission" date="2014-07" db="EMBL/GenBank/DDBJ databases">
        <title>Complete genome sequence of a moderately halophilic bacterium Terribacillus aidingensis MP602, isolated from Cryptomeria fortunei in Tianmu mountain in China.</title>
        <authorList>
            <person name="Wang Y."/>
            <person name="Lu P."/>
            <person name="Zhang L."/>
        </authorList>
    </citation>
    <scope>NUCLEOTIDE SEQUENCE [LARGE SCALE GENOMIC DNA]</scope>
    <source>
        <strain evidence="11 12">MP602</strain>
    </source>
</reference>
<keyword evidence="3" id="KW-0963">Cytoplasm</keyword>
<keyword evidence="4" id="KW-0678">Repressor</keyword>
<dbReference type="GO" id="GO:1900376">
    <property type="term" value="P:regulation of secondary metabolite biosynthetic process"/>
    <property type="evidence" value="ECO:0007669"/>
    <property type="project" value="TreeGrafter"/>
</dbReference>